<dbReference type="EMBL" id="JAMZMM010000118">
    <property type="protein sequence ID" value="MCP2729469.1"/>
    <property type="molecule type" value="Genomic_DNA"/>
</dbReference>
<sequence length="487" mass="53078">EPLQAKLESGAIQRDEMPPEEEEEPLQAKLESGAIQRDEMPPEEEEEPLQAKLMVQRKSGVGGTAATPDLENSIESARGGGQSLSENIREPMEEAFGADFSGVKVHTDGQSDQLNQSIQARAFTTGQDIFFRQGQYDPGSQGGQELLAHELTHVVQQNGGAVQPKLTKPIQTKLNSHPKDPSEDETDAVANQVETVPVSQSSTTDIHGDWLTDAVSAVGDAASAIGNVVKVLITKAELQEIFAKGAAMTPEEAAQAKKLLFQLKGDDFREILKEAIKSGAFLEMLSKLDFWEILNTVANLSEEVVVPTTLLKPATNTIEDDFKRANEIYNPHGIEIEKGNHVDISEMTTKTLLGGDTELDEFTTNQATAEELKLMEENRTKGRITGYWVPSMPSSRGEALTKDHLTNMLDDRTSVVVNTQDRAQDTFAHELGHTLGLPHEDTDANNLMASGSTRNITGPGIDKLSDNQLDIIRKSLFMELGKKGVGE</sequence>
<gene>
    <name evidence="3" type="ORF">NJ959_13510</name>
</gene>
<dbReference type="Proteomes" id="UP001204953">
    <property type="component" value="Unassembled WGS sequence"/>
</dbReference>
<reference evidence="3" key="1">
    <citation type="submission" date="2022-06" db="EMBL/GenBank/DDBJ databases">
        <title>New cyanobacteria of genus Symplocastrum in benthos of Lake Baikal.</title>
        <authorList>
            <person name="Sorokovikova E."/>
            <person name="Tikhonova I."/>
            <person name="Krasnopeev A."/>
            <person name="Evseev P."/>
            <person name="Gladkikh A."/>
            <person name="Belykh O."/>
        </authorList>
    </citation>
    <scope>NUCLEOTIDE SEQUENCE</scope>
    <source>
        <strain evidence="3">BBK-W-15</strain>
    </source>
</reference>
<comment type="caution">
    <text evidence="3">The sequence shown here is derived from an EMBL/GenBank/DDBJ whole genome shotgun (WGS) entry which is preliminary data.</text>
</comment>
<dbReference type="InterPro" id="IPR024079">
    <property type="entry name" value="MetalloPept_cat_dom_sf"/>
</dbReference>
<protein>
    <submittedName>
        <fullName evidence="3">DUF4157 domain-containing protein</fullName>
    </submittedName>
</protein>
<dbReference type="AlphaFoldDB" id="A0AAE3GS15"/>
<evidence type="ECO:0000313" key="3">
    <source>
        <dbReference type="EMBL" id="MCP2729469.1"/>
    </source>
</evidence>
<dbReference type="Gene3D" id="3.40.390.10">
    <property type="entry name" value="Collagenase (Catalytic Domain)"/>
    <property type="match status" value="1"/>
</dbReference>
<feature type="region of interest" description="Disordered" evidence="1">
    <location>
        <begin position="1"/>
        <end position="84"/>
    </location>
</feature>
<proteinExistence type="predicted"/>
<organism evidence="3 4">
    <name type="scientific">Limnofasciculus baicalensis BBK-W-15</name>
    <dbReference type="NCBI Taxonomy" id="2699891"/>
    <lineage>
        <taxon>Bacteria</taxon>
        <taxon>Bacillati</taxon>
        <taxon>Cyanobacteriota</taxon>
        <taxon>Cyanophyceae</taxon>
        <taxon>Coleofasciculales</taxon>
        <taxon>Coleofasciculaceae</taxon>
        <taxon>Limnofasciculus</taxon>
        <taxon>Limnofasciculus baicalensis</taxon>
    </lineage>
</organism>
<keyword evidence="4" id="KW-1185">Reference proteome</keyword>
<name>A0AAE3GS15_9CYAN</name>
<feature type="domain" description="eCIS core" evidence="2">
    <location>
        <begin position="84"/>
        <end position="160"/>
    </location>
</feature>
<accession>A0AAE3GS15</accession>
<evidence type="ECO:0000313" key="4">
    <source>
        <dbReference type="Proteomes" id="UP001204953"/>
    </source>
</evidence>
<feature type="non-terminal residue" evidence="3">
    <location>
        <position position="1"/>
    </location>
</feature>
<dbReference type="GO" id="GO:0008237">
    <property type="term" value="F:metallopeptidase activity"/>
    <property type="evidence" value="ECO:0007669"/>
    <property type="project" value="InterPro"/>
</dbReference>
<dbReference type="RefSeq" id="WP_254012255.1">
    <property type="nucleotide sequence ID" value="NZ_JAMZMM010000118.1"/>
</dbReference>
<dbReference type="Pfam" id="PF13699">
    <property type="entry name" value="eCIS_core"/>
    <property type="match status" value="1"/>
</dbReference>
<evidence type="ECO:0000259" key="2">
    <source>
        <dbReference type="Pfam" id="PF13699"/>
    </source>
</evidence>
<dbReference type="InterPro" id="IPR025295">
    <property type="entry name" value="eCIS_core_dom"/>
</dbReference>
<evidence type="ECO:0000256" key="1">
    <source>
        <dbReference type="SAM" id="MobiDB-lite"/>
    </source>
</evidence>
<dbReference type="SUPFAM" id="SSF55486">
    <property type="entry name" value="Metalloproteases ('zincins'), catalytic domain"/>
    <property type="match status" value="1"/>
</dbReference>